<dbReference type="EMBL" id="APCN01003461">
    <property type="status" value="NOT_ANNOTATED_CDS"/>
    <property type="molecule type" value="Genomic_DNA"/>
</dbReference>
<dbReference type="VEuPathDB" id="VectorBase:AARA014749"/>
<keyword evidence="2" id="KW-1185">Reference proteome</keyword>
<protein>
    <submittedName>
        <fullName evidence="1">Uncharacterized protein</fullName>
    </submittedName>
</protein>
<dbReference type="EnsemblMetazoa" id="AARA014749-RA">
    <property type="protein sequence ID" value="AARA014749-PA"/>
    <property type="gene ID" value="AARA014749"/>
</dbReference>
<accession>A0A182IH14</accession>
<name>A0A182IH14_ANOAR</name>
<proteinExistence type="predicted"/>
<evidence type="ECO:0000313" key="2">
    <source>
        <dbReference type="Proteomes" id="UP000075840"/>
    </source>
</evidence>
<dbReference type="AlphaFoldDB" id="A0A182IH14"/>
<evidence type="ECO:0000313" key="1">
    <source>
        <dbReference type="EnsemblMetazoa" id="AARA014749-PA"/>
    </source>
</evidence>
<organism evidence="1 2">
    <name type="scientific">Anopheles arabiensis</name>
    <name type="common">Mosquito</name>
    <dbReference type="NCBI Taxonomy" id="7173"/>
    <lineage>
        <taxon>Eukaryota</taxon>
        <taxon>Metazoa</taxon>
        <taxon>Ecdysozoa</taxon>
        <taxon>Arthropoda</taxon>
        <taxon>Hexapoda</taxon>
        <taxon>Insecta</taxon>
        <taxon>Pterygota</taxon>
        <taxon>Neoptera</taxon>
        <taxon>Endopterygota</taxon>
        <taxon>Diptera</taxon>
        <taxon>Nematocera</taxon>
        <taxon>Culicoidea</taxon>
        <taxon>Culicidae</taxon>
        <taxon>Anophelinae</taxon>
        <taxon>Anopheles</taxon>
    </lineage>
</organism>
<sequence>KKQLEKSCVSCSGGERGKFDDRAAIHYAHHCLRCGTKKNEPRVMRSCSTTTTCSSQPRSLLPTWGGEKTNKLASHCPEDSFARGRVK</sequence>
<reference evidence="1" key="1">
    <citation type="submission" date="2022-08" db="UniProtKB">
        <authorList>
            <consortium name="EnsemblMetazoa"/>
        </authorList>
    </citation>
    <scope>IDENTIFICATION</scope>
    <source>
        <strain evidence="1">Dongola</strain>
    </source>
</reference>
<dbReference type="Proteomes" id="UP000075840">
    <property type="component" value="Unassembled WGS sequence"/>
</dbReference>